<keyword evidence="1" id="KW-1133">Transmembrane helix</keyword>
<dbReference type="PANTHER" id="PTHR43081:SF1">
    <property type="entry name" value="ADENYLATE CYCLASE, TERMINAL-DIFFERENTIATION SPECIFIC"/>
    <property type="match status" value="1"/>
</dbReference>
<evidence type="ECO:0000256" key="1">
    <source>
        <dbReference type="SAM" id="Phobius"/>
    </source>
</evidence>
<feature type="transmembrane region" description="Helical" evidence="1">
    <location>
        <begin position="369"/>
        <end position="395"/>
    </location>
</feature>
<proteinExistence type="predicted"/>
<dbReference type="KEGG" id="kak:Kalk_00065"/>
<dbReference type="GO" id="GO:0035556">
    <property type="term" value="P:intracellular signal transduction"/>
    <property type="evidence" value="ECO:0007669"/>
    <property type="project" value="InterPro"/>
</dbReference>
<dbReference type="CDD" id="cd07302">
    <property type="entry name" value="CHD"/>
    <property type="match status" value="1"/>
</dbReference>
<dbReference type="Proteomes" id="UP000235116">
    <property type="component" value="Chromosome"/>
</dbReference>
<sequence>MTRDYLVFVSRVVFAIQVSMCLIVSSFAYASEPLVVDPLAQRYQLDHFVDFIPDRGWDFNEFLGQEAELDFAQSKDGALTFGYVNAAYWLRMTLINPAQTESRWVLEMSGLSRAVDQIQAYIPDQNGRYRLHKAGDSIPFSERSVKHHSILFMVDLPAGQTRTIYLWVNTNGSLQIPMTLWSSEAYIQSEHHDSLLEGMFYGILIIMLFYNGFIYWSVKDQSYLLYVCYLVCVLGFALSIKGVGFEYLWPEHPAWNNKSNLIFSMMGVFFVLLFARSFLKTAIYTPRIHQAIGLLLVSAVACFVGMLGLSHYHAASMLAVQYGLSVIVVILAASFALKRGFTAARYYLLAWLGVLVSILFWILNSANVIASYWVGGYLFQIGITLQVLLFSFALADRINLMRSEREAALKLQLDHSQKLVSMAAMFERFVPKQFLSKIARSGIENIELGRADVAEISILFADVRGFTAMSEVLKPQELLNFLNAYLERIDKVIHDHDGFIDKFIGDGVMALFENASVQVGALNAVNGAIQMQKAVDIYNQHRANSGYPPIRIGIGVNTGEVVYGTVGSQERMDSTVLGDNVNVAARLQDLTKDLQARVVISEHTLEVVGKGHGLILREVGDVRVRGRREPVHIYEVLNAETEQDKAAKMFTLSNYRLAYDNYRNGRWREAEALWQNCLELNPADSVVQYLIAQCQSKVS</sequence>
<dbReference type="EMBL" id="CP022684">
    <property type="protein sequence ID" value="AUM10932.1"/>
    <property type="molecule type" value="Genomic_DNA"/>
</dbReference>
<dbReference type="GO" id="GO:0004016">
    <property type="term" value="F:adenylate cyclase activity"/>
    <property type="evidence" value="ECO:0007669"/>
    <property type="project" value="UniProtKB-ARBA"/>
</dbReference>
<feature type="transmembrane region" description="Helical" evidence="1">
    <location>
        <begin position="12"/>
        <end position="30"/>
    </location>
</feature>
<dbReference type="InterPro" id="IPR050697">
    <property type="entry name" value="Adenylyl/Guanylyl_Cyclase_3/4"/>
</dbReference>
<dbReference type="SUPFAM" id="SSF55073">
    <property type="entry name" value="Nucleotide cyclase"/>
    <property type="match status" value="1"/>
</dbReference>
<feature type="transmembrane region" description="Helical" evidence="1">
    <location>
        <begin position="291"/>
        <end position="312"/>
    </location>
</feature>
<dbReference type="Pfam" id="PF07695">
    <property type="entry name" value="7TMR-DISM_7TM"/>
    <property type="match status" value="1"/>
</dbReference>
<accession>A0A2K9LF75</accession>
<dbReference type="SUPFAM" id="SSF48452">
    <property type="entry name" value="TPR-like"/>
    <property type="match status" value="1"/>
</dbReference>
<evidence type="ECO:0000313" key="4">
    <source>
        <dbReference type="Proteomes" id="UP000235116"/>
    </source>
</evidence>
<feature type="transmembrane region" description="Helical" evidence="1">
    <location>
        <begin position="223"/>
        <end position="240"/>
    </location>
</feature>
<dbReference type="Gene3D" id="2.60.40.2380">
    <property type="match status" value="1"/>
</dbReference>
<dbReference type="InterPro" id="IPR011622">
    <property type="entry name" value="7TMR_DISM_rcpt_extracell_dom2"/>
</dbReference>
<feature type="transmembrane region" description="Helical" evidence="1">
    <location>
        <begin position="344"/>
        <end position="363"/>
    </location>
</feature>
<dbReference type="Gene3D" id="3.30.70.1230">
    <property type="entry name" value="Nucleotide cyclase"/>
    <property type="match status" value="1"/>
</dbReference>
<dbReference type="SMART" id="SM00044">
    <property type="entry name" value="CYCc"/>
    <property type="match status" value="1"/>
</dbReference>
<gene>
    <name evidence="3" type="ORF">Kalk_00065</name>
</gene>
<dbReference type="PANTHER" id="PTHR43081">
    <property type="entry name" value="ADENYLATE CYCLASE, TERMINAL-DIFFERENTIATION SPECIFIC-RELATED"/>
    <property type="match status" value="1"/>
</dbReference>
<feature type="domain" description="Guanylate cyclase" evidence="2">
    <location>
        <begin position="457"/>
        <end position="588"/>
    </location>
</feature>
<evidence type="ECO:0000313" key="3">
    <source>
        <dbReference type="EMBL" id="AUM10932.1"/>
    </source>
</evidence>
<dbReference type="RefSeq" id="WP_101892278.1">
    <property type="nucleotide sequence ID" value="NZ_CP022684.1"/>
</dbReference>
<evidence type="ECO:0000259" key="2">
    <source>
        <dbReference type="PROSITE" id="PS50125"/>
    </source>
</evidence>
<dbReference type="InterPro" id="IPR029787">
    <property type="entry name" value="Nucleotide_cyclase"/>
</dbReference>
<feature type="transmembrane region" description="Helical" evidence="1">
    <location>
        <begin position="318"/>
        <end position="337"/>
    </location>
</feature>
<dbReference type="PROSITE" id="PS50125">
    <property type="entry name" value="GUANYLATE_CYCLASE_2"/>
    <property type="match status" value="1"/>
</dbReference>
<reference evidence="4" key="1">
    <citation type="submission" date="2017-08" db="EMBL/GenBank/DDBJ databases">
        <title>Direct submision.</title>
        <authorList>
            <person name="Kim S.-J."/>
            <person name="Rhee S.-K."/>
        </authorList>
    </citation>
    <scope>NUCLEOTIDE SEQUENCE [LARGE SCALE GENOMIC DNA]</scope>
    <source>
        <strain evidence="4">GI5</strain>
    </source>
</reference>
<dbReference type="InterPro" id="IPR011990">
    <property type="entry name" value="TPR-like_helical_dom_sf"/>
</dbReference>
<dbReference type="InterPro" id="IPR011623">
    <property type="entry name" value="7TMR_DISM_rcpt_extracell_dom1"/>
</dbReference>
<keyword evidence="4" id="KW-1185">Reference proteome</keyword>
<feature type="transmembrane region" description="Helical" evidence="1">
    <location>
        <begin position="260"/>
        <end position="279"/>
    </location>
</feature>
<dbReference type="OrthoDB" id="5289013at2"/>
<dbReference type="GO" id="GO:0009190">
    <property type="term" value="P:cyclic nucleotide biosynthetic process"/>
    <property type="evidence" value="ECO:0007669"/>
    <property type="project" value="InterPro"/>
</dbReference>
<dbReference type="AlphaFoldDB" id="A0A2K9LF75"/>
<dbReference type="Pfam" id="PF07696">
    <property type="entry name" value="7TMR-DISMED2"/>
    <property type="match status" value="1"/>
</dbReference>
<feature type="transmembrane region" description="Helical" evidence="1">
    <location>
        <begin position="198"/>
        <end position="216"/>
    </location>
</feature>
<keyword evidence="1" id="KW-0472">Membrane</keyword>
<protein>
    <recommendedName>
        <fullName evidence="2">Guanylate cyclase domain-containing protein</fullName>
    </recommendedName>
</protein>
<organism evidence="3 4">
    <name type="scientific">Ketobacter alkanivorans</name>
    <dbReference type="NCBI Taxonomy" id="1917421"/>
    <lineage>
        <taxon>Bacteria</taxon>
        <taxon>Pseudomonadati</taxon>
        <taxon>Pseudomonadota</taxon>
        <taxon>Gammaproteobacteria</taxon>
        <taxon>Pseudomonadales</taxon>
        <taxon>Ketobacteraceae</taxon>
        <taxon>Ketobacter</taxon>
    </lineage>
</organism>
<dbReference type="Pfam" id="PF00211">
    <property type="entry name" value="Guanylate_cyc"/>
    <property type="match status" value="1"/>
</dbReference>
<dbReference type="InterPro" id="IPR001054">
    <property type="entry name" value="A/G_cyclase"/>
</dbReference>
<name>A0A2K9LF75_9GAMM</name>
<keyword evidence="1" id="KW-0812">Transmembrane</keyword>